<dbReference type="RefSeq" id="WP_050004430.1">
    <property type="nucleotide sequence ID" value="NZ_DAWBJP010000030.1"/>
</dbReference>
<dbReference type="SUPFAM" id="SSF50249">
    <property type="entry name" value="Nucleic acid-binding proteins"/>
    <property type="match status" value="3"/>
</dbReference>
<keyword evidence="5 8" id="KW-0378">Hydrolase</keyword>
<dbReference type="InterPro" id="IPR004476">
    <property type="entry name" value="RNase_II/RNase_R"/>
</dbReference>
<dbReference type="PROSITE" id="PS50126">
    <property type="entry name" value="S1"/>
    <property type="match status" value="1"/>
</dbReference>
<comment type="similarity">
    <text evidence="8">Belongs to the RNR ribonuclease family. RNase R subfamily.</text>
</comment>
<dbReference type="GeneID" id="42855493"/>
<dbReference type="GO" id="GO:0008859">
    <property type="term" value="F:exoribonuclease II activity"/>
    <property type="evidence" value="ECO:0007669"/>
    <property type="project" value="UniProtKB-UniRule"/>
</dbReference>
<comment type="catalytic activity">
    <reaction evidence="1 8">
        <text>Exonucleolytic cleavage in the 3'- to 5'-direction to yield nucleoside 5'-phosphates.</text>
        <dbReference type="EC" id="3.1.13.1"/>
    </reaction>
</comment>
<keyword evidence="11" id="KW-1185">Reference proteome</keyword>
<accession>A0A0D8J2V4</accession>
<dbReference type="InterPro" id="IPR013223">
    <property type="entry name" value="RNase_B_OB_dom"/>
</dbReference>
<keyword evidence="4 8" id="KW-0540">Nuclease</keyword>
<dbReference type="Gene3D" id="2.40.50.140">
    <property type="entry name" value="Nucleic acid-binding proteins"/>
    <property type="match status" value="2"/>
</dbReference>
<evidence type="ECO:0000256" key="6">
    <source>
        <dbReference type="ARBA" id="ARBA00022839"/>
    </source>
</evidence>
<dbReference type="InterPro" id="IPR011805">
    <property type="entry name" value="RNase_R"/>
</dbReference>
<dbReference type="NCBIfam" id="TIGR02063">
    <property type="entry name" value="RNase_R"/>
    <property type="match status" value="1"/>
</dbReference>
<evidence type="ECO:0000256" key="5">
    <source>
        <dbReference type="ARBA" id="ARBA00022801"/>
    </source>
</evidence>
<evidence type="ECO:0000256" key="7">
    <source>
        <dbReference type="ARBA" id="ARBA00022884"/>
    </source>
</evidence>
<dbReference type="SMART" id="SM00955">
    <property type="entry name" value="RNB"/>
    <property type="match status" value="1"/>
</dbReference>
<protein>
    <recommendedName>
        <fullName evidence="8">Ribonuclease R</fullName>
        <shortName evidence="8">RNase R</shortName>
        <ecNumber evidence="8">3.1.13.1</ecNumber>
    </recommendedName>
</protein>
<keyword evidence="3 8" id="KW-0963">Cytoplasm</keyword>
<comment type="function">
    <text evidence="8">3'-5' exoribonuclease that releases 5'-nucleoside monophosphates and is involved in maturation of structured RNAs.</text>
</comment>
<comment type="subcellular location">
    <subcellularLocation>
        <location evidence="2 8">Cytoplasm</location>
    </subcellularLocation>
</comment>
<dbReference type="Pfam" id="PF00575">
    <property type="entry name" value="S1"/>
    <property type="match status" value="1"/>
</dbReference>
<proteinExistence type="inferred from homology"/>
<keyword evidence="7 8" id="KW-0694">RNA-binding</keyword>
<dbReference type="Pfam" id="PF00773">
    <property type="entry name" value="RNB"/>
    <property type="match status" value="1"/>
</dbReference>
<dbReference type="InterPro" id="IPR050180">
    <property type="entry name" value="RNR_Ribonuclease"/>
</dbReference>
<dbReference type="EC" id="3.1.13.1" evidence="8"/>
<dbReference type="PANTHER" id="PTHR23355">
    <property type="entry name" value="RIBONUCLEASE"/>
    <property type="match status" value="1"/>
</dbReference>
<dbReference type="InterPro" id="IPR012340">
    <property type="entry name" value="NA-bd_OB-fold"/>
</dbReference>
<dbReference type="HAMAP" id="MF_01895">
    <property type="entry name" value="RNase_R"/>
    <property type="match status" value="1"/>
</dbReference>
<comment type="caution">
    <text evidence="10">The sequence shown here is derived from an EMBL/GenBank/DDBJ whole genome shotgun (WGS) entry which is preliminary data.</text>
</comment>
<dbReference type="Pfam" id="PF08206">
    <property type="entry name" value="OB_RNB"/>
    <property type="match status" value="1"/>
</dbReference>
<evidence type="ECO:0000256" key="3">
    <source>
        <dbReference type="ARBA" id="ARBA00022490"/>
    </source>
</evidence>
<organism evidence="10 11">
    <name type="scientific">Ruthenibacterium lactatiformans</name>
    <dbReference type="NCBI Taxonomy" id="1550024"/>
    <lineage>
        <taxon>Bacteria</taxon>
        <taxon>Bacillati</taxon>
        <taxon>Bacillota</taxon>
        <taxon>Clostridia</taxon>
        <taxon>Eubacteriales</taxon>
        <taxon>Oscillospiraceae</taxon>
        <taxon>Ruthenibacterium</taxon>
    </lineage>
</organism>
<dbReference type="PATRIC" id="fig|1550024.3.peg.544"/>
<evidence type="ECO:0000256" key="1">
    <source>
        <dbReference type="ARBA" id="ARBA00001849"/>
    </source>
</evidence>
<dbReference type="NCBIfam" id="TIGR00358">
    <property type="entry name" value="3_prime_RNase"/>
    <property type="match status" value="1"/>
</dbReference>
<gene>
    <name evidence="8" type="primary">rnr</name>
    <name evidence="10" type="ORF">TQ39_02435</name>
</gene>
<evidence type="ECO:0000313" key="11">
    <source>
        <dbReference type="Proteomes" id="UP000032483"/>
    </source>
</evidence>
<dbReference type="GO" id="GO:0006402">
    <property type="term" value="P:mRNA catabolic process"/>
    <property type="evidence" value="ECO:0007669"/>
    <property type="project" value="TreeGrafter"/>
</dbReference>
<dbReference type="Proteomes" id="UP000032483">
    <property type="component" value="Unassembled WGS sequence"/>
</dbReference>
<dbReference type="InterPro" id="IPR001900">
    <property type="entry name" value="RNase_II/R"/>
</dbReference>
<evidence type="ECO:0000259" key="9">
    <source>
        <dbReference type="PROSITE" id="PS50126"/>
    </source>
</evidence>
<dbReference type="PANTHER" id="PTHR23355:SF9">
    <property type="entry name" value="DIS3-LIKE EXONUCLEASE 2"/>
    <property type="match status" value="1"/>
</dbReference>
<dbReference type="InterPro" id="IPR003029">
    <property type="entry name" value="S1_domain"/>
</dbReference>
<dbReference type="GO" id="GO:0005829">
    <property type="term" value="C:cytosol"/>
    <property type="evidence" value="ECO:0007669"/>
    <property type="project" value="TreeGrafter"/>
</dbReference>
<dbReference type="AlphaFoldDB" id="A0A0D8J2V4"/>
<reference evidence="10" key="1">
    <citation type="submission" date="2015-02" db="EMBL/GenBank/DDBJ databases">
        <title>A novel member of the family Ruminococcaceae isolated from human feces.</title>
        <authorList>
            <person name="Shkoporov A.N."/>
            <person name="Chaplin A.V."/>
            <person name="Motuzova O.V."/>
            <person name="Kafarskaia L.I."/>
            <person name="Khokhlova E.V."/>
            <person name="Efimov B.A."/>
        </authorList>
    </citation>
    <scope>NUCLEOTIDE SEQUENCE [LARGE SCALE GENOMIC DNA]</scope>
    <source>
        <strain evidence="10">585-1</strain>
    </source>
</reference>
<dbReference type="CDD" id="cd04471">
    <property type="entry name" value="S1_RNase_R"/>
    <property type="match status" value="1"/>
</dbReference>
<evidence type="ECO:0000313" key="10">
    <source>
        <dbReference type="EMBL" id="KJF41094.1"/>
    </source>
</evidence>
<evidence type="ECO:0000256" key="8">
    <source>
        <dbReference type="HAMAP-Rule" id="MF_01895"/>
    </source>
</evidence>
<dbReference type="SMART" id="SM00316">
    <property type="entry name" value="S1"/>
    <property type="match status" value="1"/>
</dbReference>
<name>A0A0D8J2V4_9FIRM</name>
<dbReference type="GO" id="GO:0003723">
    <property type="term" value="F:RNA binding"/>
    <property type="evidence" value="ECO:0007669"/>
    <property type="project" value="UniProtKB-UniRule"/>
</dbReference>
<keyword evidence="6 8" id="KW-0269">Exonuclease</keyword>
<evidence type="ECO:0000256" key="4">
    <source>
        <dbReference type="ARBA" id="ARBA00022722"/>
    </source>
</evidence>
<dbReference type="InterPro" id="IPR022966">
    <property type="entry name" value="RNase_II/R_CS"/>
</dbReference>
<dbReference type="EMBL" id="JXXK01000002">
    <property type="protein sequence ID" value="KJF41094.1"/>
    <property type="molecule type" value="Genomic_DNA"/>
</dbReference>
<feature type="domain" description="S1 motif" evidence="9">
    <location>
        <begin position="617"/>
        <end position="696"/>
    </location>
</feature>
<evidence type="ECO:0000256" key="2">
    <source>
        <dbReference type="ARBA" id="ARBA00004496"/>
    </source>
</evidence>
<sequence>MGIKAKILKELQKKPRRLKELKAKLGNDKKVARAVDELVERNKVVCRKGVYAVPDPKTGNAVECTLVKLAGKFGFARPVQPDGQDIFIPGKYLMGAMPGDTLLVSLFEHPRVEGSSEGEVLAVVKENNRFTGTVETIEGRLALVPDACPHCPIYIKKSADGGARDGEKAAVEILERGDSHEDHRAGVAMRFGSAEEAKQCAKALLYGAGLSRHFPLKAKAEAKKYEGAAVGEKEAAGRRDYRGMPVFTIDSAETKDIDDAISLEKTDTGYRLGVHIADVSHYVRPGSALDAEAFARGTSVYYADSVIPMLPRQLSNGICSLNEGADRLAFSCMMELDAAGRVVDYAFVKSVIRSRVKGVYKEVNAIFDGTADNALRQRYAAVAQELSLMRELYHKLAKLRAARGAMDIESGEAKLVLDEAGRCVDVVKRERGEAEQMIEEFMLLANSSAAALARRLKLLFVYRVHEAPDPERIEKLKQTLTAAGVDFHFAGDTPTTLELAKLLADTRGTNLERPVHTSVLRSMAKAKYEPQPKGHFGLALADYAHFTSPIRRYPDLAIHRILSDVCAGMDDGAVQKKYAQFAAEASVQSSEREVLAMTVERDVEDCYKAEYMRRFEGEEFDGVISSITQFGLYVELPNTVEGLVRAQALSENALTLTEGVALRDILSGREWRLGGVMRVRVAGVDVSQGNVDFVPAQEQ</sequence>
<dbReference type="PROSITE" id="PS01175">
    <property type="entry name" value="RIBONUCLEASE_II"/>
    <property type="match status" value="1"/>
</dbReference>